<gene>
    <name evidence="1" type="ORF">SDC9_147948</name>
</gene>
<evidence type="ECO:0000313" key="1">
    <source>
        <dbReference type="EMBL" id="MPN00752.1"/>
    </source>
</evidence>
<name>A0A645EHL1_9ZZZZ</name>
<organism evidence="1">
    <name type="scientific">bioreactor metagenome</name>
    <dbReference type="NCBI Taxonomy" id="1076179"/>
    <lineage>
        <taxon>unclassified sequences</taxon>
        <taxon>metagenomes</taxon>
        <taxon>ecological metagenomes</taxon>
    </lineage>
</organism>
<accession>A0A645EHL1</accession>
<sequence>MAAIIAAALVDGVINQLGFCRVMLADSGQTTVGFNPAKYPANHIDAEGWRGVIQGIIFGVGFIAEHGWNGLRIVFKQVFADNDHRYSGRSQIFLSAGVN</sequence>
<reference evidence="1" key="1">
    <citation type="submission" date="2019-08" db="EMBL/GenBank/DDBJ databases">
        <authorList>
            <person name="Kucharzyk K."/>
            <person name="Murdoch R.W."/>
            <person name="Higgins S."/>
            <person name="Loffler F."/>
        </authorList>
    </citation>
    <scope>NUCLEOTIDE SEQUENCE</scope>
</reference>
<protein>
    <submittedName>
        <fullName evidence="1">Uncharacterized protein</fullName>
    </submittedName>
</protein>
<comment type="caution">
    <text evidence="1">The sequence shown here is derived from an EMBL/GenBank/DDBJ whole genome shotgun (WGS) entry which is preliminary data.</text>
</comment>
<dbReference type="AlphaFoldDB" id="A0A645EHL1"/>
<dbReference type="EMBL" id="VSSQ01046780">
    <property type="protein sequence ID" value="MPN00752.1"/>
    <property type="molecule type" value="Genomic_DNA"/>
</dbReference>
<proteinExistence type="predicted"/>